<protein>
    <submittedName>
        <fullName evidence="1">Uncharacterized protein</fullName>
    </submittedName>
</protein>
<dbReference type="EMBL" id="KQ982335">
    <property type="protein sequence ID" value="KYQ57641.1"/>
    <property type="molecule type" value="Genomic_DNA"/>
</dbReference>
<proteinExistence type="predicted"/>
<accession>A0A151XB86</accession>
<sequence>MRREIDRDATVTSHFASSRTLSSFPGKALRPRYPCEYRTSQRYAHNSAHSFLIS</sequence>
<name>A0A151XB86_9HYME</name>
<evidence type="ECO:0000313" key="1">
    <source>
        <dbReference type="EMBL" id="KYQ57641.1"/>
    </source>
</evidence>
<keyword evidence="2" id="KW-1185">Reference proteome</keyword>
<organism evidence="1 2">
    <name type="scientific">Mycetomoellerius zeteki</name>
    <dbReference type="NCBI Taxonomy" id="64791"/>
    <lineage>
        <taxon>Eukaryota</taxon>
        <taxon>Metazoa</taxon>
        <taxon>Ecdysozoa</taxon>
        <taxon>Arthropoda</taxon>
        <taxon>Hexapoda</taxon>
        <taxon>Insecta</taxon>
        <taxon>Pterygota</taxon>
        <taxon>Neoptera</taxon>
        <taxon>Endopterygota</taxon>
        <taxon>Hymenoptera</taxon>
        <taxon>Apocrita</taxon>
        <taxon>Aculeata</taxon>
        <taxon>Formicoidea</taxon>
        <taxon>Formicidae</taxon>
        <taxon>Myrmicinae</taxon>
        <taxon>Mycetomoellerius</taxon>
    </lineage>
</organism>
<gene>
    <name evidence="1" type="ORF">ALC60_03603</name>
</gene>
<dbReference type="Proteomes" id="UP000075809">
    <property type="component" value="Unassembled WGS sequence"/>
</dbReference>
<dbReference type="AlphaFoldDB" id="A0A151XB86"/>
<reference evidence="1 2" key="1">
    <citation type="submission" date="2015-09" db="EMBL/GenBank/DDBJ databases">
        <title>Trachymyrmex zeteki WGS genome.</title>
        <authorList>
            <person name="Nygaard S."/>
            <person name="Hu H."/>
            <person name="Boomsma J."/>
            <person name="Zhang G."/>
        </authorList>
    </citation>
    <scope>NUCLEOTIDE SEQUENCE [LARGE SCALE GENOMIC DNA]</scope>
    <source>
        <strain evidence="1">Tzet28-1</strain>
        <tissue evidence="1">Whole body</tissue>
    </source>
</reference>
<evidence type="ECO:0000313" key="2">
    <source>
        <dbReference type="Proteomes" id="UP000075809"/>
    </source>
</evidence>